<name>A0A250J965_9BACT</name>
<dbReference type="RefSeq" id="WP_198317008.1">
    <property type="nucleotide sequence ID" value="NZ_CP022098.1"/>
</dbReference>
<accession>A0A250J965</accession>
<protein>
    <submittedName>
        <fullName evidence="1">Uncharacterized protein</fullName>
    </submittedName>
</protein>
<evidence type="ECO:0000313" key="1">
    <source>
        <dbReference type="EMBL" id="ATB40098.1"/>
    </source>
</evidence>
<proteinExistence type="predicted"/>
<sequence length="74" mass="7948">MELFGSEGDPLPLSAPGDLDQRQPGEVCLLRAECGGPFLVRVRTSGEVAVPYSVELFAPVFVRQAILHRSAGHT</sequence>
<gene>
    <name evidence="1" type="ORF">CYFUS_005546</name>
</gene>
<dbReference type="KEGG" id="cfus:CYFUS_005546"/>
<reference evidence="1 2" key="1">
    <citation type="submission" date="2017-06" db="EMBL/GenBank/DDBJ databases">
        <title>Sequencing and comparative analysis of myxobacterial genomes.</title>
        <authorList>
            <person name="Rupp O."/>
            <person name="Goesmann A."/>
            <person name="Sogaard-Andersen L."/>
        </authorList>
    </citation>
    <scope>NUCLEOTIDE SEQUENCE [LARGE SCALE GENOMIC DNA]</scope>
    <source>
        <strain evidence="1 2">DSM 52655</strain>
    </source>
</reference>
<evidence type="ECO:0000313" key="2">
    <source>
        <dbReference type="Proteomes" id="UP000217257"/>
    </source>
</evidence>
<organism evidence="1 2">
    <name type="scientific">Cystobacter fuscus</name>
    <dbReference type="NCBI Taxonomy" id="43"/>
    <lineage>
        <taxon>Bacteria</taxon>
        <taxon>Pseudomonadati</taxon>
        <taxon>Myxococcota</taxon>
        <taxon>Myxococcia</taxon>
        <taxon>Myxococcales</taxon>
        <taxon>Cystobacterineae</taxon>
        <taxon>Archangiaceae</taxon>
        <taxon>Cystobacter</taxon>
    </lineage>
</organism>
<dbReference type="AlphaFoldDB" id="A0A250J965"/>
<dbReference type="EMBL" id="CP022098">
    <property type="protein sequence ID" value="ATB40098.1"/>
    <property type="molecule type" value="Genomic_DNA"/>
</dbReference>
<dbReference type="Proteomes" id="UP000217257">
    <property type="component" value="Chromosome"/>
</dbReference>